<keyword evidence="3" id="KW-1185">Reference proteome</keyword>
<dbReference type="Pfam" id="PF00805">
    <property type="entry name" value="Pentapeptide"/>
    <property type="match status" value="1"/>
</dbReference>
<dbReference type="EMBL" id="VWRN01000010">
    <property type="protein sequence ID" value="KAA6131149.1"/>
    <property type="molecule type" value="Genomic_DNA"/>
</dbReference>
<dbReference type="RefSeq" id="WP_150082132.1">
    <property type="nucleotide sequence ID" value="NZ_VWRN01000010.1"/>
</dbReference>
<proteinExistence type="predicted"/>
<reference evidence="2 3" key="1">
    <citation type="submission" date="2019-09" db="EMBL/GenBank/DDBJ databases">
        <title>Isolation of a novel species in the genus Cupriavidus from patients with sepsis using whole genome sequencing.</title>
        <authorList>
            <person name="Kweon O.J."/>
            <person name="Lee M.-K."/>
        </authorList>
    </citation>
    <scope>NUCLEOTIDE SEQUENCE [LARGE SCALE GENOMIC DNA]</scope>
    <source>
        <strain evidence="2 3">MKL-01</strain>
    </source>
</reference>
<evidence type="ECO:0000313" key="2">
    <source>
        <dbReference type="EMBL" id="KAA6131149.1"/>
    </source>
</evidence>
<protein>
    <submittedName>
        <fullName evidence="2">Pentapeptide repeat-containing protein</fullName>
    </submittedName>
</protein>
<name>A0A5M8B779_9BURK</name>
<comment type="caution">
    <text evidence="2">The sequence shown here is derived from an EMBL/GenBank/DDBJ whole genome shotgun (WGS) entry which is preliminary data.</text>
</comment>
<accession>A0A5M8B779</accession>
<dbReference type="SUPFAM" id="SSF141571">
    <property type="entry name" value="Pentapeptide repeat-like"/>
    <property type="match status" value="1"/>
</dbReference>
<dbReference type="Proteomes" id="UP000324324">
    <property type="component" value="Unassembled WGS sequence"/>
</dbReference>
<dbReference type="Gene3D" id="2.160.20.80">
    <property type="entry name" value="E3 ubiquitin-protein ligase SopA"/>
    <property type="match status" value="1"/>
</dbReference>
<dbReference type="InterPro" id="IPR001646">
    <property type="entry name" value="5peptide_repeat"/>
</dbReference>
<evidence type="ECO:0000256" key="1">
    <source>
        <dbReference type="SAM" id="MobiDB-lite"/>
    </source>
</evidence>
<gene>
    <name evidence="2" type="ORF">F1599_02415</name>
</gene>
<organism evidence="2 3">
    <name type="scientific">Cupriavidus cauae</name>
    <dbReference type="NCBI Taxonomy" id="2608999"/>
    <lineage>
        <taxon>Bacteria</taxon>
        <taxon>Pseudomonadati</taxon>
        <taxon>Pseudomonadota</taxon>
        <taxon>Betaproteobacteria</taxon>
        <taxon>Burkholderiales</taxon>
        <taxon>Burkholderiaceae</taxon>
        <taxon>Cupriavidus</taxon>
    </lineage>
</organism>
<sequence>MTIPSIHRGIAVPSASEQAGAIPTASTRPVNAGIQLAVHDASHAKSPGHDAAPRQRGWQGFLDLARRLVGRRADDASRAPSTTAAQRSALLRGVSLDLRDEAPLAALAFDFSNADLAGADPPVAGVSHLRFNGANLKHATLRDISLAWTDFSGAELDGARITIAAETLARVARPSVLALALQSIATIDPRHAGLRRALMEQVLGALQQAAALARRDRVMLPAELRALVSVHPLFAGLPGRETVLERCAPAGAERHPAR</sequence>
<evidence type="ECO:0000313" key="3">
    <source>
        <dbReference type="Proteomes" id="UP000324324"/>
    </source>
</evidence>
<feature type="region of interest" description="Disordered" evidence="1">
    <location>
        <begin position="1"/>
        <end position="23"/>
    </location>
</feature>
<dbReference type="AlphaFoldDB" id="A0A5M8B779"/>